<feature type="transmembrane region" description="Helical" evidence="6">
    <location>
        <begin position="171"/>
        <end position="190"/>
    </location>
</feature>
<feature type="transmembrane region" description="Helical" evidence="6">
    <location>
        <begin position="85"/>
        <end position="112"/>
    </location>
</feature>
<evidence type="ECO:0000256" key="3">
    <source>
        <dbReference type="ARBA" id="ARBA00022989"/>
    </source>
</evidence>
<feature type="transmembrane region" description="Helical" evidence="6">
    <location>
        <begin position="132"/>
        <end position="159"/>
    </location>
</feature>
<feature type="transmembrane region" description="Helical" evidence="6">
    <location>
        <begin position="218"/>
        <end position="240"/>
    </location>
</feature>
<feature type="transmembrane region" description="Helical" evidence="6">
    <location>
        <begin position="51"/>
        <end position="73"/>
    </location>
</feature>
<reference evidence="8" key="1">
    <citation type="submission" date="2021-02" db="EMBL/GenBank/DDBJ databases">
        <title>Natrosporangium hydrolyticum gen. nov., sp. nov, a haloalkaliphilic actinobacterium from a soda solonchak soil.</title>
        <authorList>
            <person name="Sorokin D.Y."/>
            <person name="Khijniak T.V."/>
            <person name="Zakharycheva A.P."/>
            <person name="Boueva O.V."/>
            <person name="Ariskina E.V."/>
            <person name="Hahnke R.L."/>
            <person name="Bunk B."/>
            <person name="Sproer C."/>
            <person name="Schumann P."/>
            <person name="Evtushenko L.I."/>
            <person name="Kublanov I.V."/>
        </authorList>
    </citation>
    <scope>NUCLEOTIDE SEQUENCE</scope>
    <source>
        <strain evidence="8">DSM 106523</strain>
    </source>
</reference>
<evidence type="ECO:0000256" key="2">
    <source>
        <dbReference type="ARBA" id="ARBA00022692"/>
    </source>
</evidence>
<keyword evidence="4 6" id="KW-0472">Membrane</keyword>
<evidence type="ECO:0000256" key="4">
    <source>
        <dbReference type="ARBA" id="ARBA00023136"/>
    </source>
</evidence>
<keyword evidence="5" id="KW-0046">Antibiotic resistance</keyword>
<dbReference type="InterPro" id="IPR013525">
    <property type="entry name" value="ABC2_TM"/>
</dbReference>
<protein>
    <submittedName>
        <fullName evidence="8">ABC transporter permease</fullName>
    </submittedName>
</protein>
<dbReference type="Pfam" id="PF01061">
    <property type="entry name" value="ABC2_membrane"/>
    <property type="match status" value="1"/>
</dbReference>
<dbReference type="PIRSF" id="PIRSF006648">
    <property type="entry name" value="DrrB"/>
    <property type="match status" value="1"/>
</dbReference>
<gene>
    <name evidence="8" type="ORF">JQS43_01040</name>
</gene>
<comment type="subcellular location">
    <subcellularLocation>
        <location evidence="1">Membrane</location>
        <topology evidence="1">Multi-pass membrane protein</topology>
    </subcellularLocation>
</comment>
<evidence type="ECO:0000313" key="9">
    <source>
        <dbReference type="Proteomes" id="UP000662857"/>
    </source>
</evidence>
<evidence type="ECO:0000256" key="6">
    <source>
        <dbReference type="SAM" id="Phobius"/>
    </source>
</evidence>
<feature type="transmembrane region" description="Helical" evidence="6">
    <location>
        <begin position="20"/>
        <end position="39"/>
    </location>
</feature>
<evidence type="ECO:0000256" key="5">
    <source>
        <dbReference type="ARBA" id="ARBA00023251"/>
    </source>
</evidence>
<evidence type="ECO:0000259" key="7">
    <source>
        <dbReference type="Pfam" id="PF01061"/>
    </source>
</evidence>
<dbReference type="RefSeq" id="WP_239677174.1">
    <property type="nucleotide sequence ID" value="NZ_CP070499.1"/>
</dbReference>
<name>A0A895YB81_9ACTN</name>
<keyword evidence="3 6" id="KW-1133">Transmembrane helix</keyword>
<dbReference type="InterPro" id="IPR000412">
    <property type="entry name" value="ABC_2_transport"/>
</dbReference>
<dbReference type="GO" id="GO:0046677">
    <property type="term" value="P:response to antibiotic"/>
    <property type="evidence" value="ECO:0007669"/>
    <property type="project" value="UniProtKB-KW"/>
</dbReference>
<keyword evidence="2 6" id="KW-0812">Transmembrane</keyword>
<sequence>MIAALVAGFRFQLAVLRRAFGDLVALVTAPLMTLVFLAITRHAGRDDLAPYAVLAPALIVLWTVSLIVAGELITRERENASLEALIATPVSFASVITGRIAAVVLLSLVGFAESWLAAWLTFGVVVPVHHPVAFVATLLVTAAAMAGTASVMSALFVLARSARAFQNSLNYPFYVLGGVMVPVSFLPGWVEPVSRAVFLSWSADLLRDAMTPAAVPQLLPRLAMVLALGLAGYGLGLVLLRGAVNRLRRTGSLSYA</sequence>
<keyword evidence="9" id="KW-1185">Reference proteome</keyword>
<dbReference type="Proteomes" id="UP000662857">
    <property type="component" value="Chromosome"/>
</dbReference>
<dbReference type="EMBL" id="CP070499">
    <property type="protein sequence ID" value="QSB15007.1"/>
    <property type="molecule type" value="Genomic_DNA"/>
</dbReference>
<dbReference type="GO" id="GO:0043190">
    <property type="term" value="C:ATP-binding cassette (ABC) transporter complex"/>
    <property type="evidence" value="ECO:0007669"/>
    <property type="project" value="InterPro"/>
</dbReference>
<evidence type="ECO:0000256" key="1">
    <source>
        <dbReference type="ARBA" id="ARBA00004141"/>
    </source>
</evidence>
<dbReference type="AlphaFoldDB" id="A0A895YB81"/>
<proteinExistence type="predicted"/>
<dbReference type="GO" id="GO:0140359">
    <property type="term" value="F:ABC-type transporter activity"/>
    <property type="evidence" value="ECO:0007669"/>
    <property type="project" value="InterPro"/>
</dbReference>
<dbReference type="InterPro" id="IPR051784">
    <property type="entry name" value="Nod_factor_ABC_transporter"/>
</dbReference>
<evidence type="ECO:0000313" key="8">
    <source>
        <dbReference type="EMBL" id="QSB15007.1"/>
    </source>
</evidence>
<dbReference type="PANTHER" id="PTHR43229:SF2">
    <property type="entry name" value="NODULATION PROTEIN J"/>
    <property type="match status" value="1"/>
</dbReference>
<organism evidence="8 9">
    <name type="scientific">Natronosporangium hydrolyticum</name>
    <dbReference type="NCBI Taxonomy" id="2811111"/>
    <lineage>
        <taxon>Bacteria</taxon>
        <taxon>Bacillati</taxon>
        <taxon>Actinomycetota</taxon>
        <taxon>Actinomycetes</taxon>
        <taxon>Micromonosporales</taxon>
        <taxon>Micromonosporaceae</taxon>
        <taxon>Natronosporangium</taxon>
    </lineage>
</organism>
<dbReference type="KEGG" id="nhy:JQS43_01040"/>
<dbReference type="PANTHER" id="PTHR43229">
    <property type="entry name" value="NODULATION PROTEIN J"/>
    <property type="match status" value="1"/>
</dbReference>
<feature type="domain" description="ABC-2 type transporter transmembrane" evidence="7">
    <location>
        <begin position="15"/>
        <end position="210"/>
    </location>
</feature>
<accession>A0A895YB81</accession>